<dbReference type="AlphaFoldDB" id="A0A2U1KVM5"/>
<dbReference type="Proteomes" id="UP000245207">
    <property type="component" value="Unassembled WGS sequence"/>
</dbReference>
<sequence>MDTNEASSQSKDANQASESNGKQAITSNVGLNVQATNNISYKNPFNVLKDQDDDPRGDIGSLKVDIGSDSDEVENLIYGIRKKVGAPHRKTGIWSGKNADFDLLTKEDVKSILRDLQESDDDADLM</sequence>
<organism evidence="2 3">
    <name type="scientific">Artemisia annua</name>
    <name type="common">Sweet wormwood</name>
    <dbReference type="NCBI Taxonomy" id="35608"/>
    <lineage>
        <taxon>Eukaryota</taxon>
        <taxon>Viridiplantae</taxon>
        <taxon>Streptophyta</taxon>
        <taxon>Embryophyta</taxon>
        <taxon>Tracheophyta</taxon>
        <taxon>Spermatophyta</taxon>
        <taxon>Magnoliopsida</taxon>
        <taxon>eudicotyledons</taxon>
        <taxon>Gunneridae</taxon>
        <taxon>Pentapetalae</taxon>
        <taxon>asterids</taxon>
        <taxon>campanulids</taxon>
        <taxon>Asterales</taxon>
        <taxon>Asteraceae</taxon>
        <taxon>Asteroideae</taxon>
        <taxon>Anthemideae</taxon>
        <taxon>Artemisiinae</taxon>
        <taxon>Artemisia</taxon>
    </lineage>
</organism>
<reference evidence="2 3" key="1">
    <citation type="journal article" date="2018" name="Mol. Plant">
        <title>The genome of Artemisia annua provides insight into the evolution of Asteraceae family and artemisinin biosynthesis.</title>
        <authorList>
            <person name="Shen Q."/>
            <person name="Zhang L."/>
            <person name="Liao Z."/>
            <person name="Wang S."/>
            <person name="Yan T."/>
            <person name="Shi P."/>
            <person name="Liu M."/>
            <person name="Fu X."/>
            <person name="Pan Q."/>
            <person name="Wang Y."/>
            <person name="Lv Z."/>
            <person name="Lu X."/>
            <person name="Zhang F."/>
            <person name="Jiang W."/>
            <person name="Ma Y."/>
            <person name="Chen M."/>
            <person name="Hao X."/>
            <person name="Li L."/>
            <person name="Tang Y."/>
            <person name="Lv G."/>
            <person name="Zhou Y."/>
            <person name="Sun X."/>
            <person name="Brodelius P.E."/>
            <person name="Rose J.K.C."/>
            <person name="Tang K."/>
        </authorList>
    </citation>
    <scope>NUCLEOTIDE SEQUENCE [LARGE SCALE GENOMIC DNA]</scope>
    <source>
        <strain evidence="3">cv. Huhao1</strain>
        <tissue evidence="2">Leaf</tissue>
    </source>
</reference>
<gene>
    <name evidence="2" type="ORF">CTI12_AA559520</name>
</gene>
<name>A0A2U1KVM5_ARTAN</name>
<comment type="caution">
    <text evidence="2">The sequence shown here is derived from an EMBL/GenBank/DDBJ whole genome shotgun (WGS) entry which is preliminary data.</text>
</comment>
<evidence type="ECO:0000313" key="3">
    <source>
        <dbReference type="Proteomes" id="UP000245207"/>
    </source>
</evidence>
<protein>
    <submittedName>
        <fullName evidence="2">Uncharacterized protein</fullName>
    </submittedName>
</protein>
<dbReference type="EMBL" id="PKPP01013532">
    <property type="protein sequence ID" value="PWA40808.1"/>
    <property type="molecule type" value="Genomic_DNA"/>
</dbReference>
<evidence type="ECO:0000313" key="2">
    <source>
        <dbReference type="EMBL" id="PWA40808.1"/>
    </source>
</evidence>
<accession>A0A2U1KVM5</accession>
<proteinExistence type="predicted"/>
<feature type="region of interest" description="Disordered" evidence="1">
    <location>
        <begin position="1"/>
        <end position="29"/>
    </location>
</feature>
<evidence type="ECO:0000256" key="1">
    <source>
        <dbReference type="SAM" id="MobiDB-lite"/>
    </source>
</evidence>
<keyword evidence="3" id="KW-1185">Reference proteome</keyword>